<dbReference type="Gene3D" id="3.90.228.10">
    <property type="match status" value="1"/>
</dbReference>
<dbReference type="PANTHER" id="PTHR14453:SF104">
    <property type="entry name" value="POLY [ADP-RIBOSE] POLYMERASE"/>
    <property type="match status" value="1"/>
</dbReference>
<dbReference type="InterPro" id="IPR012317">
    <property type="entry name" value="Poly(ADP-ribose)pol_cat_dom"/>
</dbReference>
<dbReference type="Pfam" id="PF23251">
    <property type="entry name" value="KH_PARP14_4"/>
    <property type="match status" value="1"/>
</dbReference>
<dbReference type="InterPro" id="IPR057047">
    <property type="entry name" value="PARP14_KH_5"/>
</dbReference>
<evidence type="ECO:0000256" key="1">
    <source>
        <dbReference type="ARBA" id="ARBA00004123"/>
    </source>
</evidence>
<dbReference type="Pfam" id="PF01661">
    <property type="entry name" value="Macro"/>
    <property type="match status" value="2"/>
</dbReference>
<dbReference type="EC" id="2.4.2.-" evidence="7"/>
<evidence type="ECO:0000256" key="7">
    <source>
        <dbReference type="RuleBase" id="RU362114"/>
    </source>
</evidence>
<dbReference type="Pfam" id="PF22005">
    <property type="entry name" value="WWE_1"/>
    <property type="match status" value="1"/>
</dbReference>
<dbReference type="Pfam" id="PF23253">
    <property type="entry name" value="KH_PARP14_6"/>
    <property type="match status" value="1"/>
</dbReference>
<dbReference type="GO" id="GO:0003950">
    <property type="term" value="F:NAD+ poly-ADP-ribosyltransferase activity"/>
    <property type="evidence" value="ECO:0007669"/>
    <property type="project" value="UniProtKB-UniRule"/>
</dbReference>
<dbReference type="FunFam" id="3.90.228.10:FF:000008">
    <property type="entry name" value="Poly [ADP-ribose] polymerase"/>
    <property type="match status" value="1"/>
</dbReference>
<comment type="subcellular location">
    <subcellularLocation>
        <location evidence="1">Nucleus</location>
    </subcellularLocation>
</comment>
<dbReference type="InterPro" id="IPR043472">
    <property type="entry name" value="Macro_dom-like"/>
</dbReference>
<protein>
    <recommendedName>
        <fullName evidence="7">Poly [ADP-ribose] polymerase</fullName>
        <shortName evidence="7">PARP</shortName>
        <ecNumber evidence="7">2.4.2.-</ecNumber>
    </recommendedName>
</protein>
<dbReference type="CDD" id="cd01439">
    <property type="entry name" value="TCCD_inducible_PARP_like"/>
    <property type="match status" value="1"/>
</dbReference>
<evidence type="ECO:0000259" key="10">
    <source>
        <dbReference type="PROSITE" id="PS51154"/>
    </source>
</evidence>
<dbReference type="SUPFAM" id="SSF117839">
    <property type="entry name" value="WWE domain"/>
    <property type="match status" value="1"/>
</dbReference>
<comment type="similarity">
    <text evidence="6">Belongs to the ARTD/PARP family.</text>
</comment>
<evidence type="ECO:0000256" key="2">
    <source>
        <dbReference type="ARBA" id="ARBA00022676"/>
    </source>
</evidence>
<gene>
    <name evidence="11" type="ORF">XENTR_v90030022mg</name>
</gene>
<name>A0A1B8XXK3_XENTR</name>
<evidence type="ECO:0000313" key="11">
    <source>
        <dbReference type="EMBL" id="OCA15386.1"/>
    </source>
</evidence>
<dbReference type="InterPro" id="IPR054596">
    <property type="entry name" value="PARP14_WWE"/>
</dbReference>
<evidence type="ECO:0000256" key="4">
    <source>
        <dbReference type="ARBA" id="ARBA00023027"/>
    </source>
</evidence>
<reference evidence="11" key="2">
    <citation type="journal article" date="2010" name="Science">
        <title>The genome of the Western clawed frog Xenopus tropicalis.</title>
        <authorList>
            <person name="Hellsten U."/>
            <person name="Harland R.M."/>
            <person name="Gilchrist M.J."/>
            <person name="Hendrix D."/>
            <person name="Jurka J."/>
            <person name="Kapitonov V."/>
            <person name="Ovcharenko I."/>
            <person name="Putnam N.H."/>
            <person name="Shu S."/>
            <person name="Taher L."/>
            <person name="Blitz I.L."/>
            <person name="Blumberg B."/>
            <person name="Dichmann D.S."/>
            <person name="Dubchak I."/>
            <person name="Amaya E."/>
            <person name="Detter J.C."/>
            <person name="Fletcher R."/>
            <person name="Gerhard D.S."/>
            <person name="Goodstein D."/>
            <person name="Graves T."/>
            <person name="Grigoriev I.V."/>
            <person name="Grimwood J."/>
            <person name="Kawashima T."/>
            <person name="Lindquist E."/>
            <person name="Lucas S.M."/>
            <person name="Mead P.E."/>
            <person name="Mitros T."/>
            <person name="Ogino H."/>
            <person name="Ohta Y."/>
            <person name="Poliakov A.V."/>
            <person name="Pollet N."/>
            <person name="Robert J."/>
            <person name="Salamov A."/>
            <person name="Sater A.K."/>
            <person name="Schmutz J."/>
            <person name="Terry A."/>
            <person name="Vize P.D."/>
            <person name="Warren W.C."/>
            <person name="Wells D."/>
            <person name="Wills A."/>
            <person name="Wilson R.K."/>
            <person name="Zimmerman L.B."/>
            <person name="Zorn A.M."/>
            <person name="Grainger R."/>
            <person name="Grammer T."/>
            <person name="Khokha M.K."/>
            <person name="Richardson P.M."/>
            <person name="Rokhsar D.S."/>
        </authorList>
    </citation>
    <scope>NUCLEOTIDE SEQUENCE [LARGE SCALE GENOMIC DNA]</scope>
    <source>
        <strain evidence="11">Nigerian</strain>
    </source>
</reference>
<dbReference type="Gene3D" id="3.30.720.50">
    <property type="match status" value="1"/>
</dbReference>
<dbReference type="PANTHER" id="PTHR14453">
    <property type="entry name" value="PARP/ZINC FINGER CCCH TYPE DOMAIN CONTAINING PROTEIN"/>
    <property type="match status" value="1"/>
</dbReference>
<dbReference type="SMART" id="SM00506">
    <property type="entry name" value="A1pp"/>
    <property type="match status" value="2"/>
</dbReference>
<evidence type="ECO:0000256" key="3">
    <source>
        <dbReference type="ARBA" id="ARBA00022679"/>
    </source>
</evidence>
<feature type="domain" description="Macro" evidence="10">
    <location>
        <begin position="203"/>
        <end position="410"/>
    </location>
</feature>
<keyword evidence="2 7" id="KW-0328">Glycosyltransferase</keyword>
<evidence type="ECO:0000259" key="9">
    <source>
        <dbReference type="PROSITE" id="PS51059"/>
    </source>
</evidence>
<reference evidence="11" key="1">
    <citation type="submission" date="2009-11" db="EMBL/GenBank/DDBJ databases">
        <authorList>
            <consortium name="US DOE Joint Genome Institute (JGI-PGF)"/>
            <person name="Ottilar R."/>
            <person name="Schmutz J."/>
            <person name="Salamov A."/>
            <person name="Cheng J.F."/>
            <person name="Lucas S."/>
            <person name="Pitluck S."/>
            <person name="Gundlach H."/>
            <person name="Guo Y."/>
            <person name="Haberer G."/>
            <person name="Nasrallah J."/>
            <person name="Mayer K.F.X."/>
            <person name="van de Peer Y."/>
            <person name="Weigel D."/>
            <person name="Grigoriev I.V."/>
        </authorList>
    </citation>
    <scope>NUCLEOTIDE SEQUENCE</scope>
    <source>
        <strain evidence="11">Nigerian</strain>
    </source>
</reference>
<dbReference type="InterPro" id="IPR057046">
    <property type="entry name" value="PARP14_KH_4"/>
</dbReference>
<dbReference type="PROSITE" id="PS51059">
    <property type="entry name" value="PARP_CATALYTIC"/>
    <property type="match status" value="1"/>
</dbReference>
<dbReference type="SUPFAM" id="SSF56399">
    <property type="entry name" value="ADP-ribosylation"/>
    <property type="match status" value="1"/>
</dbReference>
<dbReference type="Pfam" id="PF23254">
    <property type="entry name" value="KH_PARP14_8"/>
    <property type="match status" value="1"/>
</dbReference>
<sequence>MKGTLNQKAVDLPSAVLQFLRLANTDELSCLLLSDHGIKAMFHMDNNTVTLIGCSMKDVTDAEERMRRELQWKEVIMDQLVAQSPEWADLKVHLDKTLNSERCTLVVNDLAPIGKPSVIVSGLAPSMQSAYRQVHEFVEKNSVLQKDIQVGRTFRPEVTMKYLKETKAQLCQKMKNVTVTIELQRQTISLQGPRLCVQEAETLVQTELASLCFDTLSSSKPGVKKLCKENAVMYSTTAMHQYGCVIHSDAIVNSVGPALDLNKGKSCKALFSRSGPKLQELLKDVSQGAVGVPGSVFITDGCELNCQKVLHTVTPSWDQGAGSSETVLRQMVKLCLELAEQHRLKSISMPAIGTGNLAFPKDLVASVMFGEVSQFSSSNKPQSLKEVTFILHPSDTETIKAFSREFTKHNNVGLSPAKICAPPAPAPGFYGAVTSPAPGVHEMKVGPVLYQVRPGDITKEPSDVIVSSSNQNFTLKLGVSKAILEAAGPSVDTECALSRAQPHKGFIVTRGGNLQCKWILHVVGSTDTTQIKSSVIEALKECGRLKAKSVAFPAIGTGVGAAPASAVADAMLGAVEDYVTSQPVQSLQEVKIIIFQQQVLNEFYTSMKRKEGSNPSAPKLLPGQIPSPMKSTKRPLKAKSVDFTETVEPVVFQLCGISKDSVTQASKWLQELILKEQSENVISWEWPEGFSVHEKRKLYDLQAKHQVTIKLEPQPSKTLIRINGLNSDVLKVSREVQAMMEKIKDKKTKEREAELCSTLVEWKYHNGVKFEAFNKITNMELEKNRNNVQQTVTVCIKGETYNVDFINKCVRNNQGKSLSIQRAPKGALPFPDYWDEMETVLYKEVPLDPAGKEYKQVEALVQRSCAVKILTITRIQNKHLWQNYQIRKQSIDAKNKQWVNEKQLFHGTQELTIKSINQNGFNRSYAGMNAASFGKGTYFAVDAAYSANDTYSKPGPNGQKYMYLARVLTGLSCLGNKAMISPPSRSASDPTDLYDSATNNPAAPNMFVIFNDVQAYPEYLISFTP</sequence>
<feature type="domain" description="Macro" evidence="10">
    <location>
        <begin position="437"/>
        <end position="611"/>
    </location>
</feature>
<organism evidence="11">
    <name type="scientific">Xenopus tropicalis</name>
    <name type="common">Western clawed frog</name>
    <name type="synonym">Silurana tropicalis</name>
    <dbReference type="NCBI Taxonomy" id="8364"/>
    <lineage>
        <taxon>Eukaryota</taxon>
        <taxon>Metazoa</taxon>
        <taxon>Chordata</taxon>
        <taxon>Craniata</taxon>
        <taxon>Vertebrata</taxon>
        <taxon>Euteleostomi</taxon>
        <taxon>Amphibia</taxon>
        <taxon>Batrachia</taxon>
        <taxon>Anura</taxon>
        <taxon>Pipoidea</taxon>
        <taxon>Pipidae</taxon>
        <taxon>Xenopodinae</taxon>
        <taxon>Xenopus</taxon>
        <taxon>Silurana</taxon>
    </lineage>
</organism>
<proteinExistence type="inferred from homology"/>
<keyword evidence="4 7" id="KW-0520">NAD</keyword>
<dbReference type="InterPro" id="IPR057049">
    <property type="entry name" value="PARP14_KH_8"/>
</dbReference>
<dbReference type="AlphaFoldDB" id="A0A1B8XXK3"/>
<dbReference type="InterPro" id="IPR002589">
    <property type="entry name" value="Macro_dom"/>
</dbReference>
<dbReference type="PROSITE" id="PS51154">
    <property type="entry name" value="MACRO"/>
    <property type="match status" value="2"/>
</dbReference>
<dbReference type="InterPro" id="IPR057048">
    <property type="entry name" value="PARP14_KH_6"/>
</dbReference>
<keyword evidence="5" id="KW-0539">Nucleus</keyword>
<dbReference type="Gene3D" id="3.40.220.10">
    <property type="entry name" value="Leucine Aminopeptidase, subunit E, domain 1"/>
    <property type="match status" value="2"/>
</dbReference>
<evidence type="ECO:0000256" key="5">
    <source>
        <dbReference type="ARBA" id="ARBA00023242"/>
    </source>
</evidence>
<feature type="domain" description="PARP catalytic" evidence="9">
    <location>
        <begin position="828"/>
        <end position="1025"/>
    </location>
</feature>
<evidence type="ECO:0000256" key="8">
    <source>
        <dbReference type="SAM" id="MobiDB-lite"/>
    </source>
</evidence>
<dbReference type="SUPFAM" id="SSF52949">
    <property type="entry name" value="Macro domain-like"/>
    <property type="match status" value="2"/>
</dbReference>
<dbReference type="InterPro" id="IPR037197">
    <property type="entry name" value="WWE_dom_sf"/>
</dbReference>
<evidence type="ECO:0000256" key="6">
    <source>
        <dbReference type="ARBA" id="ARBA00024347"/>
    </source>
</evidence>
<accession>A0A1B8XXK3</accession>
<dbReference type="InterPro" id="IPR052056">
    <property type="entry name" value="Mono-ARTD/PARP"/>
</dbReference>
<keyword evidence="3 7" id="KW-0808">Transferase</keyword>
<reference evidence="11" key="3">
    <citation type="submission" date="2016-05" db="EMBL/GenBank/DDBJ databases">
        <title>WGS assembly of Xenopus tropicalis.</title>
        <authorList>
            <person name="Sessions A."/>
            <person name="Jenkins J."/>
            <person name="Mitros T."/>
            <person name="Lyons J.T."/>
            <person name="Dichmann D.S."/>
            <person name="Robert J."/>
            <person name="Harland R.M."/>
            <person name="Rokhsar D.S."/>
        </authorList>
    </citation>
    <scope>NUCLEOTIDE SEQUENCE</scope>
    <source>
        <strain evidence="11">Nigerian</strain>
    </source>
</reference>
<dbReference type="GO" id="GO:0005634">
    <property type="term" value="C:nucleus"/>
    <property type="evidence" value="ECO:0007669"/>
    <property type="project" value="UniProtKB-SubCell"/>
</dbReference>
<dbReference type="Pfam" id="PF23252">
    <property type="entry name" value="KH_PARP14_5"/>
    <property type="match status" value="1"/>
</dbReference>
<dbReference type="Pfam" id="PF00644">
    <property type="entry name" value="PARP"/>
    <property type="match status" value="1"/>
</dbReference>
<feature type="region of interest" description="Disordered" evidence="8">
    <location>
        <begin position="610"/>
        <end position="633"/>
    </location>
</feature>
<dbReference type="EMBL" id="KV460871">
    <property type="protein sequence ID" value="OCA15386.1"/>
    <property type="molecule type" value="Genomic_DNA"/>
</dbReference>